<feature type="domain" description="Neuron navigator 1-like ubiquitin-like" evidence="4">
    <location>
        <begin position="159"/>
        <end position="241"/>
    </location>
</feature>
<feature type="compositionally biased region" description="Polar residues" evidence="2">
    <location>
        <begin position="38"/>
        <end position="56"/>
    </location>
</feature>
<dbReference type="InterPro" id="IPR003959">
    <property type="entry name" value="ATPase_AAA_core"/>
</dbReference>
<dbReference type="Proteomes" id="UP000288716">
    <property type="component" value="Unassembled WGS sequence"/>
</dbReference>
<feature type="compositionally biased region" description="Basic and acidic residues" evidence="2">
    <location>
        <begin position="1"/>
        <end position="12"/>
    </location>
</feature>
<comment type="caution">
    <text evidence="5">The sequence shown here is derived from an EMBL/GenBank/DDBJ whole genome shotgun (WGS) entry which is preliminary data.</text>
</comment>
<dbReference type="PANTHER" id="PTHR12784">
    <property type="entry name" value="STEERIN"/>
    <property type="match status" value="1"/>
</dbReference>
<dbReference type="Pfam" id="PF23092">
    <property type="entry name" value="Ubiquitin_6"/>
    <property type="match status" value="1"/>
</dbReference>
<proteinExistence type="inferred from homology"/>
<dbReference type="GO" id="GO:0022008">
    <property type="term" value="P:neurogenesis"/>
    <property type="evidence" value="ECO:0007669"/>
    <property type="project" value="InterPro"/>
</dbReference>
<dbReference type="VEuPathDB" id="VectorBase:LDEU007678"/>
<sequence length="373" mass="41838">MVRSASSDRGEDSGNNGWFRKVLKKHRSRKDSDAFSEIVSSSLSAPNTPQLTAKSAKSSEHNEQQETEEVKALKKELLEKEKLLTDLRLEALTTGNQMDVIKEKMNKMVIELEALRKENNILQQQMHQRSITSSIASLNGCKDSCEYDNKALLKVGKENIGTILIQTATNWEEFNHIIKAKFSQYLSTIDPEGSLGLTVNDISSYEVGVEKVERRLSRYDPLPELLPFGYLVEENVITIKLRSKLDYLVLQTMISKSSLEKLLNIVQEYHRLILYGSPGIGKSFVAKCIAHYLVSSESEYFYTGECNAPGSVAIINVERNSDEDLSDYLSNIIESDSFSAQLLPNVIVIDCVDNIKDASKTLSLLNGNNGTQW</sequence>
<name>A0A443SA03_9ACAR</name>
<keyword evidence="6" id="KW-1185">Reference proteome</keyword>
<evidence type="ECO:0000313" key="5">
    <source>
        <dbReference type="EMBL" id="RWS24363.1"/>
    </source>
</evidence>
<dbReference type="InterPro" id="IPR027417">
    <property type="entry name" value="P-loop_NTPase"/>
</dbReference>
<feature type="domain" description="ATPase AAA-type core" evidence="3">
    <location>
        <begin position="272"/>
        <end position="359"/>
    </location>
</feature>
<dbReference type="SUPFAM" id="SSF52540">
    <property type="entry name" value="P-loop containing nucleoside triphosphate hydrolases"/>
    <property type="match status" value="1"/>
</dbReference>
<protein>
    <submittedName>
        <fullName evidence="5">Neuron navigator 2-like protein</fullName>
    </submittedName>
</protein>
<comment type="similarity">
    <text evidence="1">Belongs to the Nav/unc-53 family.</text>
</comment>
<dbReference type="InterPro" id="IPR057126">
    <property type="entry name" value="NAV1-like_ubiquitin-like"/>
</dbReference>
<dbReference type="PANTHER" id="PTHR12784:SF28">
    <property type="entry name" value="PROTEIN SICKIE"/>
    <property type="match status" value="1"/>
</dbReference>
<gene>
    <name evidence="5" type="ORF">B4U80_01070</name>
</gene>
<evidence type="ECO:0000259" key="3">
    <source>
        <dbReference type="Pfam" id="PF00004"/>
    </source>
</evidence>
<dbReference type="OrthoDB" id="6513628at2759"/>
<reference evidence="5 6" key="1">
    <citation type="journal article" date="2018" name="Gigascience">
        <title>Genomes of trombidid mites reveal novel predicted allergens and laterally-transferred genes associated with secondary metabolism.</title>
        <authorList>
            <person name="Dong X."/>
            <person name="Chaisiri K."/>
            <person name="Xia D."/>
            <person name="Armstrong S.D."/>
            <person name="Fang Y."/>
            <person name="Donnelly M.J."/>
            <person name="Kadowaki T."/>
            <person name="McGarry J.W."/>
            <person name="Darby A.C."/>
            <person name="Makepeace B.L."/>
        </authorList>
    </citation>
    <scope>NUCLEOTIDE SEQUENCE [LARGE SCALE GENOMIC DNA]</scope>
    <source>
        <strain evidence="5">UoL-UT</strain>
    </source>
</reference>
<organism evidence="5 6">
    <name type="scientific">Leptotrombidium deliense</name>
    <dbReference type="NCBI Taxonomy" id="299467"/>
    <lineage>
        <taxon>Eukaryota</taxon>
        <taxon>Metazoa</taxon>
        <taxon>Ecdysozoa</taxon>
        <taxon>Arthropoda</taxon>
        <taxon>Chelicerata</taxon>
        <taxon>Arachnida</taxon>
        <taxon>Acari</taxon>
        <taxon>Acariformes</taxon>
        <taxon>Trombidiformes</taxon>
        <taxon>Prostigmata</taxon>
        <taxon>Anystina</taxon>
        <taxon>Parasitengona</taxon>
        <taxon>Trombiculoidea</taxon>
        <taxon>Trombiculidae</taxon>
        <taxon>Leptotrombidium</taxon>
    </lineage>
</organism>
<evidence type="ECO:0000259" key="4">
    <source>
        <dbReference type="Pfam" id="PF23092"/>
    </source>
</evidence>
<dbReference type="AlphaFoldDB" id="A0A443SA03"/>
<dbReference type="GO" id="GO:0005524">
    <property type="term" value="F:ATP binding"/>
    <property type="evidence" value="ECO:0007669"/>
    <property type="project" value="InterPro"/>
</dbReference>
<evidence type="ECO:0000313" key="6">
    <source>
        <dbReference type="Proteomes" id="UP000288716"/>
    </source>
</evidence>
<evidence type="ECO:0000256" key="1">
    <source>
        <dbReference type="ARBA" id="ARBA00006255"/>
    </source>
</evidence>
<dbReference type="GO" id="GO:0016887">
    <property type="term" value="F:ATP hydrolysis activity"/>
    <property type="evidence" value="ECO:0007669"/>
    <property type="project" value="InterPro"/>
</dbReference>
<feature type="region of interest" description="Disordered" evidence="2">
    <location>
        <begin position="1"/>
        <end position="66"/>
    </location>
</feature>
<feature type="compositionally biased region" description="Basic and acidic residues" evidence="2">
    <location>
        <begin position="57"/>
        <end position="66"/>
    </location>
</feature>
<dbReference type="Pfam" id="PF00004">
    <property type="entry name" value="AAA"/>
    <property type="match status" value="1"/>
</dbReference>
<evidence type="ECO:0000256" key="2">
    <source>
        <dbReference type="SAM" id="MobiDB-lite"/>
    </source>
</evidence>
<dbReference type="InterPro" id="IPR039041">
    <property type="entry name" value="Nav/unc-53"/>
</dbReference>
<dbReference type="EMBL" id="NCKV01004973">
    <property type="protein sequence ID" value="RWS24363.1"/>
    <property type="molecule type" value="Genomic_DNA"/>
</dbReference>
<dbReference type="STRING" id="299467.A0A443SA03"/>
<dbReference type="Gene3D" id="3.40.50.300">
    <property type="entry name" value="P-loop containing nucleotide triphosphate hydrolases"/>
    <property type="match status" value="1"/>
</dbReference>
<accession>A0A443SA03</accession>